<proteinExistence type="predicted"/>
<evidence type="ECO:0000259" key="2">
    <source>
        <dbReference type="Pfam" id="PF09607"/>
    </source>
</evidence>
<dbReference type="AlphaFoldDB" id="A0AAD3MGH1"/>
<dbReference type="EMBL" id="BRZM01000019">
    <property type="protein sequence ID" value="GLD54312.1"/>
    <property type="molecule type" value="Genomic_DNA"/>
</dbReference>
<reference evidence="3" key="1">
    <citation type="submission" date="2022-08" db="EMBL/GenBank/DDBJ databases">
        <title>Genome sequencing of akame (Lates japonicus).</title>
        <authorList>
            <person name="Hashiguchi Y."/>
            <person name="Takahashi H."/>
        </authorList>
    </citation>
    <scope>NUCLEOTIDE SEQUENCE</scope>
    <source>
        <strain evidence="3">Kochi</strain>
    </source>
</reference>
<organism evidence="3 4">
    <name type="scientific">Lates japonicus</name>
    <name type="common">Japanese lates</name>
    <dbReference type="NCBI Taxonomy" id="270547"/>
    <lineage>
        <taxon>Eukaryota</taxon>
        <taxon>Metazoa</taxon>
        <taxon>Chordata</taxon>
        <taxon>Craniata</taxon>
        <taxon>Vertebrata</taxon>
        <taxon>Euteleostomi</taxon>
        <taxon>Actinopterygii</taxon>
        <taxon>Neopterygii</taxon>
        <taxon>Teleostei</taxon>
        <taxon>Neoteleostei</taxon>
        <taxon>Acanthomorphata</taxon>
        <taxon>Carangaria</taxon>
        <taxon>Carangaria incertae sedis</taxon>
        <taxon>Centropomidae</taxon>
        <taxon>Lates</taxon>
    </lineage>
</organism>
<dbReference type="Proteomes" id="UP001279410">
    <property type="component" value="Unassembled WGS sequence"/>
</dbReference>
<evidence type="ECO:0000313" key="4">
    <source>
        <dbReference type="Proteomes" id="UP001279410"/>
    </source>
</evidence>
<sequence>MVRRRKAVEKTGSRRGQVSQGLRRSYEFKIKVISEAASSYNCQAAKKYGVTECNVGRWRAQKDGLKHANRG</sequence>
<dbReference type="Pfam" id="PF09607">
    <property type="entry name" value="BrkDBD"/>
    <property type="match status" value="1"/>
</dbReference>
<comment type="caution">
    <text evidence="3">The sequence shown here is derived from an EMBL/GenBank/DDBJ whole genome shotgun (WGS) entry which is preliminary data.</text>
</comment>
<name>A0AAD3MGH1_LATJO</name>
<dbReference type="InterPro" id="IPR018586">
    <property type="entry name" value="Brinker_DNA-bd"/>
</dbReference>
<evidence type="ECO:0000313" key="3">
    <source>
        <dbReference type="EMBL" id="GLD54312.1"/>
    </source>
</evidence>
<feature type="region of interest" description="Disordered" evidence="1">
    <location>
        <begin position="1"/>
        <end position="20"/>
    </location>
</feature>
<gene>
    <name evidence="3" type="ORF">AKAME5_000694900</name>
</gene>
<feature type="domain" description="Brinker DNA-binding" evidence="2">
    <location>
        <begin position="21"/>
        <end position="68"/>
    </location>
</feature>
<protein>
    <submittedName>
        <fullName evidence="3">Pogo transposable element with KRAB domain</fullName>
    </submittedName>
</protein>
<accession>A0AAD3MGH1</accession>
<keyword evidence="4" id="KW-1185">Reference proteome</keyword>
<evidence type="ECO:0000256" key="1">
    <source>
        <dbReference type="SAM" id="MobiDB-lite"/>
    </source>
</evidence>